<evidence type="ECO:0000313" key="5">
    <source>
        <dbReference type="Proteomes" id="UP000189810"/>
    </source>
</evidence>
<protein>
    <submittedName>
        <fullName evidence="4">Amino-acid N-acetyltransferase</fullName>
    </submittedName>
</protein>
<dbReference type="PROSITE" id="PS51186">
    <property type="entry name" value="GNAT"/>
    <property type="match status" value="1"/>
</dbReference>
<keyword evidence="1 4" id="KW-0808">Transferase</keyword>
<evidence type="ECO:0000256" key="2">
    <source>
        <dbReference type="ARBA" id="ARBA00023315"/>
    </source>
</evidence>
<dbReference type="Pfam" id="PF00583">
    <property type="entry name" value="Acetyltransf_1"/>
    <property type="match status" value="1"/>
</dbReference>
<dbReference type="GO" id="GO:0008080">
    <property type="term" value="F:N-acetyltransferase activity"/>
    <property type="evidence" value="ECO:0007669"/>
    <property type="project" value="InterPro"/>
</dbReference>
<keyword evidence="2" id="KW-0012">Acyltransferase</keyword>
<dbReference type="NCBIfam" id="NF005840">
    <property type="entry name" value="PRK07757.1"/>
    <property type="match status" value="1"/>
</dbReference>
<dbReference type="AlphaFoldDB" id="A0A1M6SHD5"/>
<dbReference type="STRING" id="381751.SAMN05444391_1027"/>
<dbReference type="InterPro" id="IPR016181">
    <property type="entry name" value="Acyl_CoA_acyltransferase"/>
</dbReference>
<proteinExistence type="predicted"/>
<dbReference type="Gene3D" id="3.40.630.30">
    <property type="match status" value="1"/>
</dbReference>
<reference evidence="4 5" key="1">
    <citation type="submission" date="2016-11" db="EMBL/GenBank/DDBJ databases">
        <authorList>
            <person name="Jaros S."/>
            <person name="Januszkiewicz K."/>
            <person name="Wedrychowicz H."/>
        </authorList>
    </citation>
    <scope>NUCLEOTIDE SEQUENCE [LARGE SCALE GENOMIC DNA]</scope>
    <source>
        <strain evidence="4 5">DSM 19557</strain>
    </source>
</reference>
<evidence type="ECO:0000259" key="3">
    <source>
        <dbReference type="PROSITE" id="PS51186"/>
    </source>
</evidence>
<dbReference type="PANTHER" id="PTHR43626:SF4">
    <property type="entry name" value="GCN5-RELATED N-ACETYLTRANSFERASE 2, CHLOROPLASTIC"/>
    <property type="match status" value="1"/>
</dbReference>
<dbReference type="Proteomes" id="UP000189810">
    <property type="component" value="Chromosome I"/>
</dbReference>
<dbReference type="RefSeq" id="WP_079654141.1">
    <property type="nucleotide sequence ID" value="NZ_LT670846.1"/>
</dbReference>
<dbReference type="OrthoDB" id="9793138at2"/>
<feature type="domain" description="N-acetyltransferase" evidence="3">
    <location>
        <begin position="1"/>
        <end position="150"/>
    </location>
</feature>
<dbReference type="SUPFAM" id="SSF55729">
    <property type="entry name" value="Acyl-CoA N-acyltransferases (Nat)"/>
    <property type="match status" value="1"/>
</dbReference>
<gene>
    <name evidence="4" type="ORF">SAMN05444391_1027</name>
</gene>
<dbReference type="EMBL" id="LT670846">
    <property type="protein sequence ID" value="SHK44027.1"/>
    <property type="molecule type" value="Genomic_DNA"/>
</dbReference>
<evidence type="ECO:0000256" key="1">
    <source>
        <dbReference type="ARBA" id="ARBA00022679"/>
    </source>
</evidence>
<keyword evidence="5" id="KW-1185">Reference proteome</keyword>
<dbReference type="InterPro" id="IPR045039">
    <property type="entry name" value="NSI-like"/>
</dbReference>
<organism evidence="4 5">
    <name type="scientific">Thermocrinis minervae</name>
    <dbReference type="NCBI Taxonomy" id="381751"/>
    <lineage>
        <taxon>Bacteria</taxon>
        <taxon>Pseudomonadati</taxon>
        <taxon>Aquificota</taxon>
        <taxon>Aquificia</taxon>
        <taxon>Aquificales</taxon>
        <taxon>Aquificaceae</taxon>
        <taxon>Thermocrinis</taxon>
    </lineage>
</organism>
<accession>A0A1M6SHD5</accession>
<dbReference type="CDD" id="cd04301">
    <property type="entry name" value="NAT_SF"/>
    <property type="match status" value="1"/>
</dbReference>
<sequence>MVRKALLKDVIDIYTLVNSYSKDGILLPRSLNSIYEHIRDFWVYEKDGRVVGCCALHIVWEDLAEIKSLAVDREQKGMGIGSALVNACIEEARSLGIKRVFVLTYATEFFEKFGFSIIDKSSLPHKVWGECINCVKFPSCDEVAMSLEVSVPYGSKV</sequence>
<dbReference type="InterPro" id="IPR000182">
    <property type="entry name" value="GNAT_dom"/>
</dbReference>
<evidence type="ECO:0000313" key="4">
    <source>
        <dbReference type="EMBL" id="SHK44027.1"/>
    </source>
</evidence>
<name>A0A1M6SHD5_9AQUI</name>
<dbReference type="PANTHER" id="PTHR43626">
    <property type="entry name" value="ACYL-COA N-ACYLTRANSFERASE"/>
    <property type="match status" value="1"/>
</dbReference>
<dbReference type="GO" id="GO:0005737">
    <property type="term" value="C:cytoplasm"/>
    <property type="evidence" value="ECO:0007669"/>
    <property type="project" value="TreeGrafter"/>
</dbReference>